<accession>A0A9P4VPF6</accession>
<protein>
    <submittedName>
        <fullName evidence="1">Uncharacterized protein</fullName>
    </submittedName>
</protein>
<gene>
    <name evidence="1" type="ORF">M501DRAFT_906473</name>
</gene>
<feature type="non-terminal residue" evidence="1">
    <location>
        <position position="62"/>
    </location>
</feature>
<comment type="caution">
    <text evidence="1">The sequence shown here is derived from an EMBL/GenBank/DDBJ whole genome shotgun (WGS) entry which is preliminary data.</text>
</comment>
<dbReference type="EMBL" id="MU006100">
    <property type="protein sequence ID" value="KAF2837255.1"/>
    <property type="molecule type" value="Genomic_DNA"/>
</dbReference>
<reference evidence="1" key="1">
    <citation type="journal article" date="2020" name="Stud. Mycol.">
        <title>101 Dothideomycetes genomes: a test case for predicting lifestyles and emergence of pathogens.</title>
        <authorList>
            <person name="Haridas S."/>
            <person name="Albert R."/>
            <person name="Binder M."/>
            <person name="Bloem J."/>
            <person name="Labutti K."/>
            <person name="Salamov A."/>
            <person name="Andreopoulos B."/>
            <person name="Baker S."/>
            <person name="Barry K."/>
            <person name="Bills G."/>
            <person name="Bluhm B."/>
            <person name="Cannon C."/>
            <person name="Castanera R."/>
            <person name="Culley D."/>
            <person name="Daum C."/>
            <person name="Ezra D."/>
            <person name="Gonzalez J."/>
            <person name="Henrissat B."/>
            <person name="Kuo A."/>
            <person name="Liang C."/>
            <person name="Lipzen A."/>
            <person name="Lutzoni F."/>
            <person name="Magnuson J."/>
            <person name="Mondo S."/>
            <person name="Nolan M."/>
            <person name="Ohm R."/>
            <person name="Pangilinan J."/>
            <person name="Park H.-J."/>
            <person name="Ramirez L."/>
            <person name="Alfaro M."/>
            <person name="Sun H."/>
            <person name="Tritt A."/>
            <person name="Yoshinaga Y."/>
            <person name="Zwiers L.-H."/>
            <person name="Turgeon B."/>
            <person name="Goodwin S."/>
            <person name="Spatafora J."/>
            <person name="Crous P."/>
            <person name="Grigoriev I."/>
        </authorList>
    </citation>
    <scope>NUCLEOTIDE SEQUENCE</scope>
    <source>
        <strain evidence="1">CBS 101060</strain>
    </source>
</reference>
<name>A0A9P4VPF6_9PEZI</name>
<evidence type="ECO:0000313" key="1">
    <source>
        <dbReference type="EMBL" id="KAF2837255.1"/>
    </source>
</evidence>
<sequence length="62" mass="7321">YKREKTIYFRKLDGLDKITTLMIKTIAAHNQDLIEDIDTVHGRLVELKKRLKPSDRARVLEL</sequence>
<proteinExistence type="predicted"/>
<organism evidence="1 2">
    <name type="scientific">Patellaria atrata CBS 101060</name>
    <dbReference type="NCBI Taxonomy" id="1346257"/>
    <lineage>
        <taxon>Eukaryota</taxon>
        <taxon>Fungi</taxon>
        <taxon>Dikarya</taxon>
        <taxon>Ascomycota</taxon>
        <taxon>Pezizomycotina</taxon>
        <taxon>Dothideomycetes</taxon>
        <taxon>Dothideomycetes incertae sedis</taxon>
        <taxon>Patellariales</taxon>
        <taxon>Patellariaceae</taxon>
        <taxon>Patellaria</taxon>
    </lineage>
</organism>
<evidence type="ECO:0000313" key="2">
    <source>
        <dbReference type="Proteomes" id="UP000799429"/>
    </source>
</evidence>
<dbReference type="AlphaFoldDB" id="A0A9P4VPF6"/>
<dbReference type="OrthoDB" id="3775406at2759"/>
<feature type="non-terminal residue" evidence="1">
    <location>
        <position position="1"/>
    </location>
</feature>
<dbReference type="Proteomes" id="UP000799429">
    <property type="component" value="Unassembled WGS sequence"/>
</dbReference>
<keyword evidence="2" id="KW-1185">Reference proteome</keyword>